<evidence type="ECO:0000313" key="3">
    <source>
        <dbReference type="EMBL" id="GIJ03658.1"/>
    </source>
</evidence>
<accession>A0A8J4DJW1</accession>
<gene>
    <name evidence="3" type="ORF">Sya03_30100</name>
</gene>
<evidence type="ECO:0000256" key="1">
    <source>
        <dbReference type="SAM" id="MobiDB-lite"/>
    </source>
</evidence>
<feature type="signal peptide" evidence="2">
    <location>
        <begin position="1"/>
        <end position="26"/>
    </location>
</feature>
<keyword evidence="2" id="KW-0732">Signal</keyword>
<name>A0A8J4DJW1_9ACTN</name>
<evidence type="ECO:0000256" key="2">
    <source>
        <dbReference type="SAM" id="SignalP"/>
    </source>
</evidence>
<dbReference type="EMBL" id="BOOY01000022">
    <property type="protein sequence ID" value="GIJ03658.1"/>
    <property type="molecule type" value="Genomic_DNA"/>
</dbReference>
<keyword evidence="4" id="KW-1185">Reference proteome</keyword>
<dbReference type="AlphaFoldDB" id="A0A8J4DJW1"/>
<reference evidence="3" key="1">
    <citation type="submission" date="2021-01" db="EMBL/GenBank/DDBJ databases">
        <title>Whole genome shotgun sequence of Spirilliplanes yamanashiensis NBRC 15828.</title>
        <authorList>
            <person name="Komaki H."/>
            <person name="Tamura T."/>
        </authorList>
    </citation>
    <scope>NUCLEOTIDE SEQUENCE</scope>
    <source>
        <strain evidence="3">NBRC 15828</strain>
    </source>
</reference>
<feature type="compositionally biased region" description="Low complexity" evidence="1">
    <location>
        <begin position="35"/>
        <end position="65"/>
    </location>
</feature>
<dbReference type="Proteomes" id="UP000652013">
    <property type="component" value="Unassembled WGS sequence"/>
</dbReference>
<sequence length="145" mass="14256">MRPIDVRLLACSGVLTVLAVAGCAAPAPTSPTPAPSAGAPSAGVPSAGVPSPAASPAGEPASAPPIGFTDLQKRPGWVVGTVTRGGDGPCYGFLTEAGETLALHSPDGLTLRQGATVRIQVMSPSHRIACGEGTPMALRAVEPVG</sequence>
<protein>
    <submittedName>
        <fullName evidence="3">Uncharacterized protein</fullName>
    </submittedName>
</protein>
<comment type="caution">
    <text evidence="3">The sequence shown here is derived from an EMBL/GenBank/DDBJ whole genome shotgun (WGS) entry which is preliminary data.</text>
</comment>
<organism evidence="3 4">
    <name type="scientific">Spirilliplanes yamanashiensis</name>
    <dbReference type="NCBI Taxonomy" id="42233"/>
    <lineage>
        <taxon>Bacteria</taxon>
        <taxon>Bacillati</taxon>
        <taxon>Actinomycetota</taxon>
        <taxon>Actinomycetes</taxon>
        <taxon>Micromonosporales</taxon>
        <taxon>Micromonosporaceae</taxon>
        <taxon>Spirilliplanes</taxon>
    </lineage>
</organism>
<feature type="chain" id="PRO_5038962847" evidence="2">
    <location>
        <begin position="27"/>
        <end position="145"/>
    </location>
</feature>
<evidence type="ECO:0000313" key="4">
    <source>
        <dbReference type="Proteomes" id="UP000652013"/>
    </source>
</evidence>
<proteinExistence type="predicted"/>
<feature type="region of interest" description="Disordered" evidence="1">
    <location>
        <begin position="26"/>
        <end position="72"/>
    </location>
</feature>
<dbReference type="PROSITE" id="PS51257">
    <property type="entry name" value="PROKAR_LIPOPROTEIN"/>
    <property type="match status" value="1"/>
</dbReference>